<proteinExistence type="predicted"/>
<dbReference type="GO" id="GO:0008168">
    <property type="term" value="F:methyltransferase activity"/>
    <property type="evidence" value="ECO:0007669"/>
    <property type="project" value="UniProtKB-KW"/>
</dbReference>
<dbReference type="InterPro" id="IPR016718">
    <property type="entry name" value="rRNA_m1G-MeTrfase_A_prd"/>
</dbReference>
<dbReference type="Pfam" id="PF21302">
    <property type="entry name" value="Zn_ribbon_RlmA"/>
    <property type="match status" value="1"/>
</dbReference>
<comment type="caution">
    <text evidence="3">The sequence shown here is derived from an EMBL/GenBank/DDBJ whole genome shotgun (WGS) entry which is preliminary data.</text>
</comment>
<dbReference type="Proteomes" id="UP001595969">
    <property type="component" value="Unassembled WGS sequence"/>
</dbReference>
<dbReference type="PIRSF" id="PIRSF018249">
    <property type="entry name" value="MyrA_prd"/>
    <property type="match status" value="1"/>
</dbReference>
<keyword evidence="3" id="KW-0489">Methyltransferase</keyword>
<dbReference type="Pfam" id="PF13847">
    <property type="entry name" value="Methyltransf_31"/>
    <property type="match status" value="1"/>
</dbReference>
<protein>
    <submittedName>
        <fullName evidence="3">RNA methyltransferase</fullName>
    </submittedName>
</protein>
<dbReference type="InterPro" id="IPR025714">
    <property type="entry name" value="Methyltranfer_dom"/>
</dbReference>
<accession>A0ABV9MQU0</accession>
<dbReference type="Gene3D" id="3.40.50.150">
    <property type="entry name" value="Vaccinia Virus protein VP39"/>
    <property type="match status" value="1"/>
</dbReference>
<evidence type="ECO:0000259" key="2">
    <source>
        <dbReference type="Pfam" id="PF21302"/>
    </source>
</evidence>
<organism evidence="3 4">
    <name type="scientific">Enterococcus lemanii</name>
    <dbReference type="NCBI Taxonomy" id="1159752"/>
    <lineage>
        <taxon>Bacteria</taxon>
        <taxon>Bacillati</taxon>
        <taxon>Bacillota</taxon>
        <taxon>Bacilli</taxon>
        <taxon>Lactobacillales</taxon>
        <taxon>Enterococcaceae</taxon>
        <taxon>Enterococcus</taxon>
    </lineage>
</organism>
<dbReference type="InterPro" id="IPR029063">
    <property type="entry name" value="SAM-dependent_MTases_sf"/>
</dbReference>
<dbReference type="RefSeq" id="WP_204654951.1">
    <property type="nucleotide sequence ID" value="NZ_JAFBFD010000045.1"/>
</dbReference>
<dbReference type="SUPFAM" id="SSF53335">
    <property type="entry name" value="S-adenosyl-L-methionine-dependent methyltransferases"/>
    <property type="match status" value="1"/>
</dbReference>
<reference evidence="4" key="1">
    <citation type="journal article" date="2019" name="Int. J. Syst. Evol. Microbiol.">
        <title>The Global Catalogue of Microorganisms (GCM) 10K type strain sequencing project: providing services to taxonomists for standard genome sequencing and annotation.</title>
        <authorList>
            <consortium name="The Broad Institute Genomics Platform"/>
            <consortium name="The Broad Institute Genome Sequencing Center for Infectious Disease"/>
            <person name="Wu L."/>
            <person name="Ma J."/>
        </authorList>
    </citation>
    <scope>NUCLEOTIDE SEQUENCE [LARGE SCALE GENOMIC DNA]</scope>
    <source>
        <strain evidence="4">CGMCC 1.19032</strain>
    </source>
</reference>
<dbReference type="GO" id="GO:0032259">
    <property type="term" value="P:methylation"/>
    <property type="evidence" value="ECO:0007669"/>
    <property type="project" value="UniProtKB-KW"/>
</dbReference>
<gene>
    <name evidence="3" type="ORF">ACFO5I_00685</name>
</gene>
<feature type="domain" description="23S rRNA (guanine(745)-N(1))-methyltransferase N-terminal" evidence="2">
    <location>
        <begin position="19"/>
        <end position="51"/>
    </location>
</feature>
<sequence>MLKKIDQAALFLEKNQQVFRCPFCHEAMKAKDKTLFCSNRHRFDLSKKGTLYFLKQHVKTEYDQKMFQHRRALILNGMYDPLIALLAEKCQGERVLDVGCGEGSFLHLLEQQATLLPSVGFDLSKEGVYLASDYNQKHFFCVADLTNLPFNKGTFSTILNIFSPSNYQEFARVSQSNGQVIKVVPRSGYLKELRQAFFPEDLAKQHYSNEAVIAKFQETFPKMERKIVTYTFEIPENCQHSLLEMSPLEWSVTKERKEFLQKNLLSRITIDLEVLIGRFSADNMKNM</sequence>
<keyword evidence="4" id="KW-1185">Reference proteome</keyword>
<name>A0ABV9MQU0_9ENTE</name>
<evidence type="ECO:0000259" key="1">
    <source>
        <dbReference type="Pfam" id="PF13847"/>
    </source>
</evidence>
<feature type="domain" description="Methyltransferase" evidence="1">
    <location>
        <begin position="92"/>
        <end position="181"/>
    </location>
</feature>
<dbReference type="InterPro" id="IPR048647">
    <property type="entry name" value="RlmA_N"/>
</dbReference>
<dbReference type="EMBL" id="JBHSGS010000005">
    <property type="protein sequence ID" value="MFC4718287.1"/>
    <property type="molecule type" value="Genomic_DNA"/>
</dbReference>
<evidence type="ECO:0000313" key="3">
    <source>
        <dbReference type="EMBL" id="MFC4718287.1"/>
    </source>
</evidence>
<evidence type="ECO:0000313" key="4">
    <source>
        <dbReference type="Proteomes" id="UP001595969"/>
    </source>
</evidence>
<keyword evidence="3" id="KW-0808">Transferase</keyword>